<comment type="caution">
    <text evidence="7">The sequence shown here is derived from an EMBL/GenBank/DDBJ whole genome shotgun (WGS) entry which is preliminary data.</text>
</comment>
<evidence type="ECO:0000256" key="2">
    <source>
        <dbReference type="ARBA" id="ARBA00023125"/>
    </source>
</evidence>
<protein>
    <recommendedName>
        <fullName evidence="9">Site-specific integrase</fullName>
    </recommendedName>
</protein>
<dbReference type="Proteomes" id="UP000187323">
    <property type="component" value="Unassembled WGS sequence"/>
</dbReference>
<dbReference type="GO" id="GO:0006310">
    <property type="term" value="P:DNA recombination"/>
    <property type="evidence" value="ECO:0007669"/>
    <property type="project" value="UniProtKB-KW"/>
</dbReference>
<evidence type="ECO:0000256" key="1">
    <source>
        <dbReference type="ARBA" id="ARBA00008857"/>
    </source>
</evidence>
<name>A0AB36J5H9_9BACL</name>
<dbReference type="Pfam" id="PF00589">
    <property type="entry name" value="Phage_integrase"/>
    <property type="match status" value="1"/>
</dbReference>
<sequence length="409" mass="47578">MPRKPKQKPEEIKYPGVRERGGVFRFRYDIINPKTGKRKQKESDPFPTALEAFTAGIKIKEELNNKTYVEKKSVSFDDCCEEFLKHYSARNKKGSSIESRERNLKRSRAQFKFTRIQDITKKQYQDFLDSLKLVEKKNKTIGLSQNFINNIHVSTKLVFSYAMENGVIKTDPSKGIEVPKYQETVEQLENENEIPNYMEKEELVHFLKIIKEHGTEQDYHFFYVLAYTGMRIGELCPLKWRDLDKEIKQISITKTLADSGKTTDMNVGTPKTKSSKRKISITSSVISIFDAQSYWQKQYKMSVRKTYYEKSEFVFINTKTFPGYQISGKRMRDTMKVFLKLAGLSTDLKPHSLRHTHVSLLAEAGVSLEVIQERLGHKNDDITRAIYMHVTKKLKTEASEKFEELLNGL</sequence>
<dbReference type="PANTHER" id="PTHR30349">
    <property type="entry name" value="PHAGE INTEGRASE-RELATED"/>
    <property type="match status" value="1"/>
</dbReference>
<organism evidence="7 8">
    <name type="scientific">Paenibacillus odorifer</name>
    <dbReference type="NCBI Taxonomy" id="189426"/>
    <lineage>
        <taxon>Bacteria</taxon>
        <taxon>Bacillati</taxon>
        <taxon>Bacillota</taxon>
        <taxon>Bacilli</taxon>
        <taxon>Bacillales</taxon>
        <taxon>Paenibacillaceae</taxon>
        <taxon>Paenibacillus</taxon>
    </lineage>
</organism>
<dbReference type="InterPro" id="IPR010998">
    <property type="entry name" value="Integrase_recombinase_N"/>
</dbReference>
<keyword evidence="3" id="KW-0233">DNA recombination</keyword>
<dbReference type="InterPro" id="IPR002104">
    <property type="entry name" value="Integrase_catalytic"/>
</dbReference>
<dbReference type="InterPro" id="IPR044068">
    <property type="entry name" value="CB"/>
</dbReference>
<evidence type="ECO:0000313" key="8">
    <source>
        <dbReference type="Proteomes" id="UP000187323"/>
    </source>
</evidence>
<evidence type="ECO:0000256" key="4">
    <source>
        <dbReference type="PROSITE-ProRule" id="PRU01248"/>
    </source>
</evidence>
<feature type="domain" description="Tyr recombinase" evidence="5">
    <location>
        <begin position="193"/>
        <end position="400"/>
    </location>
</feature>
<evidence type="ECO:0000259" key="6">
    <source>
        <dbReference type="PROSITE" id="PS51900"/>
    </source>
</evidence>
<dbReference type="PROSITE" id="PS51900">
    <property type="entry name" value="CB"/>
    <property type="match status" value="1"/>
</dbReference>
<keyword evidence="2 4" id="KW-0238">DNA-binding</keyword>
<evidence type="ECO:0000259" key="5">
    <source>
        <dbReference type="PROSITE" id="PS51898"/>
    </source>
</evidence>
<dbReference type="RefSeq" id="WP_076138845.1">
    <property type="nucleotide sequence ID" value="NZ_MKQL01000006.1"/>
</dbReference>
<comment type="similarity">
    <text evidence="1">Belongs to the 'phage' integrase family.</text>
</comment>
<dbReference type="AlphaFoldDB" id="A0AB36J5H9"/>
<dbReference type="Gene3D" id="1.10.150.130">
    <property type="match status" value="1"/>
</dbReference>
<dbReference type="PANTHER" id="PTHR30349:SF64">
    <property type="entry name" value="PROPHAGE INTEGRASE INTD-RELATED"/>
    <property type="match status" value="1"/>
</dbReference>
<dbReference type="InterPro" id="IPR013762">
    <property type="entry name" value="Integrase-like_cat_sf"/>
</dbReference>
<dbReference type="PROSITE" id="PS51898">
    <property type="entry name" value="TYR_RECOMBINASE"/>
    <property type="match status" value="1"/>
</dbReference>
<accession>A0AB36J5H9</accession>
<reference evidence="7 8" key="1">
    <citation type="submission" date="2016-10" db="EMBL/GenBank/DDBJ databases">
        <title>Paenibacillus species isolates.</title>
        <authorList>
            <person name="Beno S.M."/>
        </authorList>
    </citation>
    <scope>NUCLEOTIDE SEQUENCE [LARGE SCALE GENOMIC DNA]</scope>
    <source>
        <strain evidence="7 8">FSL H7-0918</strain>
    </source>
</reference>
<dbReference type="CDD" id="cd01189">
    <property type="entry name" value="INT_ICEBs1_C_like"/>
    <property type="match status" value="1"/>
</dbReference>
<dbReference type="GO" id="GO:0015074">
    <property type="term" value="P:DNA integration"/>
    <property type="evidence" value="ECO:0007669"/>
    <property type="project" value="InterPro"/>
</dbReference>
<evidence type="ECO:0008006" key="9">
    <source>
        <dbReference type="Google" id="ProtNLM"/>
    </source>
</evidence>
<dbReference type="InterPro" id="IPR011010">
    <property type="entry name" value="DNA_brk_join_enz"/>
</dbReference>
<proteinExistence type="inferred from homology"/>
<dbReference type="SUPFAM" id="SSF56349">
    <property type="entry name" value="DNA breaking-rejoining enzymes"/>
    <property type="match status" value="1"/>
</dbReference>
<dbReference type="Gene3D" id="1.10.443.10">
    <property type="entry name" value="Intergrase catalytic core"/>
    <property type="match status" value="1"/>
</dbReference>
<dbReference type="GO" id="GO:0003677">
    <property type="term" value="F:DNA binding"/>
    <property type="evidence" value="ECO:0007669"/>
    <property type="project" value="UniProtKB-UniRule"/>
</dbReference>
<dbReference type="EMBL" id="MPTO01000048">
    <property type="protein sequence ID" value="OME10408.1"/>
    <property type="molecule type" value="Genomic_DNA"/>
</dbReference>
<feature type="domain" description="Core-binding (CB)" evidence="6">
    <location>
        <begin position="74"/>
        <end position="163"/>
    </location>
</feature>
<evidence type="ECO:0000313" key="7">
    <source>
        <dbReference type="EMBL" id="OME10408.1"/>
    </source>
</evidence>
<evidence type="ECO:0000256" key="3">
    <source>
        <dbReference type="ARBA" id="ARBA00023172"/>
    </source>
</evidence>
<gene>
    <name evidence="7" type="ORF">BSK47_30755</name>
</gene>
<dbReference type="InterPro" id="IPR050090">
    <property type="entry name" value="Tyrosine_recombinase_XerCD"/>
</dbReference>